<dbReference type="GO" id="GO:0003723">
    <property type="term" value="F:RNA binding"/>
    <property type="evidence" value="ECO:0007669"/>
    <property type="project" value="InterPro"/>
</dbReference>
<evidence type="ECO:0000313" key="4">
    <source>
        <dbReference type="Proteomes" id="UP000001514"/>
    </source>
</evidence>
<dbReference type="AlphaFoldDB" id="D8SG27"/>
<sequence length="167" mass="18131">LANQLVLMYGRCKSVEEACEVFNGITQPDLFSDFKCWNATIAALSQNGCSKEAVELYKLFQLEGLEPSEITVLSVLSACSRAGLLAEGYECFKSIQADDRLKKLMSPEHYACMVDLLSRTGNLSEARAFIESMPLAASSSVWNSLLGACGTQSEKLLGITAAQQAME</sequence>
<organism evidence="4">
    <name type="scientific">Selaginella moellendorffii</name>
    <name type="common">Spikemoss</name>
    <dbReference type="NCBI Taxonomy" id="88036"/>
    <lineage>
        <taxon>Eukaryota</taxon>
        <taxon>Viridiplantae</taxon>
        <taxon>Streptophyta</taxon>
        <taxon>Embryophyta</taxon>
        <taxon>Tracheophyta</taxon>
        <taxon>Lycopodiopsida</taxon>
        <taxon>Selaginellales</taxon>
        <taxon>Selaginellaceae</taxon>
        <taxon>Selaginella</taxon>
    </lineage>
</organism>
<dbReference type="InterPro" id="IPR011990">
    <property type="entry name" value="TPR-like_helical_dom_sf"/>
</dbReference>
<gene>
    <name evidence="3" type="ORF">SELMODRAFT_72201</name>
</gene>
<accession>D8SG27</accession>
<dbReference type="InterPro" id="IPR002885">
    <property type="entry name" value="PPR_rpt"/>
</dbReference>
<keyword evidence="4" id="KW-1185">Reference proteome</keyword>
<dbReference type="PANTHER" id="PTHR47926:SF533">
    <property type="entry name" value="DYW DOMAIN-CONTAINING PROTEIN"/>
    <property type="match status" value="1"/>
</dbReference>
<dbReference type="GO" id="GO:0009451">
    <property type="term" value="P:RNA modification"/>
    <property type="evidence" value="ECO:0007669"/>
    <property type="project" value="InterPro"/>
</dbReference>
<dbReference type="KEGG" id="smo:SELMODRAFT_72201"/>
<dbReference type="Proteomes" id="UP000001514">
    <property type="component" value="Unassembled WGS sequence"/>
</dbReference>
<dbReference type="Gene3D" id="1.25.40.10">
    <property type="entry name" value="Tetratricopeptide repeat domain"/>
    <property type="match status" value="1"/>
</dbReference>
<dbReference type="eggNOG" id="KOG4197">
    <property type="taxonomic scope" value="Eukaryota"/>
</dbReference>
<dbReference type="Gramene" id="EFJ16510">
    <property type="protein sequence ID" value="EFJ16510"/>
    <property type="gene ID" value="SELMODRAFT_72201"/>
</dbReference>
<reference evidence="3 4" key="1">
    <citation type="journal article" date="2011" name="Science">
        <title>The Selaginella genome identifies genetic changes associated with the evolution of vascular plants.</title>
        <authorList>
            <person name="Banks J.A."/>
            <person name="Nishiyama T."/>
            <person name="Hasebe M."/>
            <person name="Bowman J.L."/>
            <person name="Gribskov M."/>
            <person name="dePamphilis C."/>
            <person name="Albert V.A."/>
            <person name="Aono N."/>
            <person name="Aoyama T."/>
            <person name="Ambrose B.A."/>
            <person name="Ashton N.W."/>
            <person name="Axtell M.J."/>
            <person name="Barker E."/>
            <person name="Barker M.S."/>
            <person name="Bennetzen J.L."/>
            <person name="Bonawitz N.D."/>
            <person name="Chapple C."/>
            <person name="Cheng C."/>
            <person name="Correa L.G."/>
            <person name="Dacre M."/>
            <person name="DeBarry J."/>
            <person name="Dreyer I."/>
            <person name="Elias M."/>
            <person name="Engstrom E.M."/>
            <person name="Estelle M."/>
            <person name="Feng L."/>
            <person name="Finet C."/>
            <person name="Floyd S.K."/>
            <person name="Frommer W.B."/>
            <person name="Fujita T."/>
            <person name="Gramzow L."/>
            <person name="Gutensohn M."/>
            <person name="Harholt J."/>
            <person name="Hattori M."/>
            <person name="Heyl A."/>
            <person name="Hirai T."/>
            <person name="Hiwatashi Y."/>
            <person name="Ishikawa M."/>
            <person name="Iwata M."/>
            <person name="Karol K.G."/>
            <person name="Koehler B."/>
            <person name="Kolukisaoglu U."/>
            <person name="Kubo M."/>
            <person name="Kurata T."/>
            <person name="Lalonde S."/>
            <person name="Li K."/>
            <person name="Li Y."/>
            <person name="Litt A."/>
            <person name="Lyons E."/>
            <person name="Manning G."/>
            <person name="Maruyama T."/>
            <person name="Michael T.P."/>
            <person name="Mikami K."/>
            <person name="Miyazaki S."/>
            <person name="Morinaga S."/>
            <person name="Murata T."/>
            <person name="Mueller-Roeber B."/>
            <person name="Nelson D.R."/>
            <person name="Obara M."/>
            <person name="Oguri Y."/>
            <person name="Olmstead R.G."/>
            <person name="Onodera N."/>
            <person name="Petersen B.L."/>
            <person name="Pils B."/>
            <person name="Prigge M."/>
            <person name="Rensing S.A."/>
            <person name="Riano-Pachon D.M."/>
            <person name="Roberts A.W."/>
            <person name="Sato Y."/>
            <person name="Scheller H.V."/>
            <person name="Schulz B."/>
            <person name="Schulz C."/>
            <person name="Shakirov E.V."/>
            <person name="Shibagaki N."/>
            <person name="Shinohara N."/>
            <person name="Shippen D.E."/>
            <person name="Soerensen I."/>
            <person name="Sotooka R."/>
            <person name="Sugimoto N."/>
            <person name="Sugita M."/>
            <person name="Sumikawa N."/>
            <person name="Tanurdzic M."/>
            <person name="Theissen G."/>
            <person name="Ulvskov P."/>
            <person name="Wakazuki S."/>
            <person name="Weng J.K."/>
            <person name="Willats W.W."/>
            <person name="Wipf D."/>
            <person name="Wolf P.G."/>
            <person name="Yang L."/>
            <person name="Zimmer A.D."/>
            <person name="Zhu Q."/>
            <person name="Mitros T."/>
            <person name="Hellsten U."/>
            <person name="Loque D."/>
            <person name="Otillar R."/>
            <person name="Salamov A."/>
            <person name="Schmutz J."/>
            <person name="Shapiro H."/>
            <person name="Lindquist E."/>
            <person name="Lucas S."/>
            <person name="Rokhsar D."/>
            <person name="Grigoriev I.V."/>
        </authorList>
    </citation>
    <scope>NUCLEOTIDE SEQUENCE [LARGE SCALE GENOMIC DNA]</scope>
</reference>
<name>D8SG27_SELML</name>
<evidence type="ECO:0000313" key="3">
    <source>
        <dbReference type="EMBL" id="EFJ16510.1"/>
    </source>
</evidence>
<dbReference type="HOGENOM" id="CLU_002706_0_0_1"/>
<proteinExistence type="predicted"/>
<feature type="repeat" description="PPR" evidence="2">
    <location>
        <begin position="33"/>
        <end position="67"/>
    </location>
</feature>
<evidence type="ECO:0000256" key="2">
    <source>
        <dbReference type="PROSITE-ProRule" id="PRU00708"/>
    </source>
</evidence>
<feature type="non-terminal residue" evidence="3">
    <location>
        <position position="167"/>
    </location>
</feature>
<feature type="non-terminal residue" evidence="3">
    <location>
        <position position="1"/>
    </location>
</feature>
<dbReference type="Pfam" id="PF01535">
    <property type="entry name" value="PPR"/>
    <property type="match status" value="3"/>
</dbReference>
<keyword evidence="1" id="KW-0677">Repeat</keyword>
<dbReference type="PROSITE" id="PS51375">
    <property type="entry name" value="PPR"/>
    <property type="match status" value="1"/>
</dbReference>
<evidence type="ECO:0000256" key="1">
    <source>
        <dbReference type="ARBA" id="ARBA00022737"/>
    </source>
</evidence>
<protein>
    <recommendedName>
        <fullName evidence="5">Pentacotripeptide-repeat region of PRORP domain-containing protein</fullName>
    </recommendedName>
</protein>
<dbReference type="PANTHER" id="PTHR47926">
    <property type="entry name" value="PENTATRICOPEPTIDE REPEAT-CONTAINING PROTEIN"/>
    <property type="match status" value="1"/>
</dbReference>
<evidence type="ECO:0008006" key="5">
    <source>
        <dbReference type="Google" id="ProtNLM"/>
    </source>
</evidence>
<dbReference type="EMBL" id="GL377618">
    <property type="protein sequence ID" value="EFJ16510.1"/>
    <property type="molecule type" value="Genomic_DNA"/>
</dbReference>
<dbReference type="InParanoid" id="D8SG27"/>
<dbReference type="NCBIfam" id="TIGR00756">
    <property type="entry name" value="PPR"/>
    <property type="match status" value="1"/>
</dbReference>
<dbReference type="InterPro" id="IPR046960">
    <property type="entry name" value="PPR_At4g14850-like_plant"/>
</dbReference>